<dbReference type="KEGG" id="rsi:Runsl_3271"/>
<proteinExistence type="predicted"/>
<gene>
    <name evidence="1" type="ordered locus">Runsl_3271</name>
</gene>
<protein>
    <submittedName>
        <fullName evidence="1">Uncharacterized protein</fullName>
    </submittedName>
</protein>
<reference evidence="2" key="1">
    <citation type="submission" date="2011-06" db="EMBL/GenBank/DDBJ databases">
        <title>The complete genome of chromosome of Runella slithyformis DSM 19594.</title>
        <authorList>
            <consortium name="US DOE Joint Genome Institute (JGI-PGF)"/>
            <person name="Lucas S."/>
            <person name="Han J."/>
            <person name="Lapidus A."/>
            <person name="Bruce D."/>
            <person name="Goodwin L."/>
            <person name="Pitluck S."/>
            <person name="Peters L."/>
            <person name="Kyrpides N."/>
            <person name="Mavromatis K."/>
            <person name="Ivanova N."/>
            <person name="Ovchinnikova G."/>
            <person name="Zhang X."/>
            <person name="Misra M."/>
            <person name="Detter J.C."/>
            <person name="Tapia R."/>
            <person name="Han C."/>
            <person name="Land M."/>
            <person name="Hauser L."/>
            <person name="Markowitz V."/>
            <person name="Cheng J.-F."/>
            <person name="Hugenholtz P."/>
            <person name="Woyke T."/>
            <person name="Wu D."/>
            <person name="Tindall B."/>
            <person name="Faehrich R."/>
            <person name="Brambilla E."/>
            <person name="Klenk H.-P."/>
            <person name="Eisen J.A."/>
        </authorList>
    </citation>
    <scope>NUCLEOTIDE SEQUENCE [LARGE SCALE GENOMIC DNA]</scope>
    <source>
        <strain evidence="2">ATCC 29530 / DSM 19594 / LMG 11500 / NCIMB 11436 / LSU 4</strain>
    </source>
</reference>
<organism evidence="1 2">
    <name type="scientific">Runella slithyformis (strain ATCC 29530 / DSM 19594 / LMG 11500 / NCIMB 11436 / LSU 4)</name>
    <dbReference type="NCBI Taxonomy" id="761193"/>
    <lineage>
        <taxon>Bacteria</taxon>
        <taxon>Pseudomonadati</taxon>
        <taxon>Bacteroidota</taxon>
        <taxon>Cytophagia</taxon>
        <taxon>Cytophagales</taxon>
        <taxon>Spirosomataceae</taxon>
        <taxon>Runella</taxon>
    </lineage>
</organism>
<sequence length="232" mass="26453">MKKWLKLILFLFITIIIDNWTLLAQSTLSKKVLENTQYRVTLEELPNDFVGQGKSSGPNFIQFTGYNANDILVQMGSGSITPVSGGASRRRYNCKIENKLNSSIKADDSLMGLLSKPFNFRFEKKQKKIEGCSFVVADKKRLDSARINLGKGEIGIKYKVENGRFYCYECTFDELKSELQKYLTCTVDAQSNNNKISLSVNLNQVEDDLKNNGILIVRYPKTMLHYEISFLK</sequence>
<evidence type="ECO:0000313" key="1">
    <source>
        <dbReference type="EMBL" id="AEI49646.1"/>
    </source>
</evidence>
<keyword evidence="2" id="KW-1185">Reference proteome</keyword>
<reference evidence="1 2" key="2">
    <citation type="journal article" date="2012" name="Stand. Genomic Sci.">
        <title>Complete genome sequence of the aquatic bacterium Runella slithyformis type strain (LSU 4(T)).</title>
        <authorList>
            <person name="Copeland A."/>
            <person name="Zhang X."/>
            <person name="Misra M."/>
            <person name="Lapidus A."/>
            <person name="Nolan M."/>
            <person name="Lucas S."/>
            <person name="Deshpande S."/>
            <person name="Cheng J.F."/>
            <person name="Tapia R."/>
            <person name="Goodwin L.A."/>
            <person name="Pitluck S."/>
            <person name="Liolios K."/>
            <person name="Pagani I."/>
            <person name="Ivanova N."/>
            <person name="Mikhailova N."/>
            <person name="Pati A."/>
            <person name="Chen A."/>
            <person name="Palaniappan K."/>
            <person name="Land M."/>
            <person name="Hauser L."/>
            <person name="Pan C."/>
            <person name="Jeffries C.D."/>
            <person name="Detter J.C."/>
            <person name="Brambilla E.M."/>
            <person name="Rohde M."/>
            <person name="Djao O.D."/>
            <person name="Goker M."/>
            <person name="Sikorski J."/>
            <person name="Tindall B.J."/>
            <person name="Woyke T."/>
            <person name="Bristow J."/>
            <person name="Eisen J.A."/>
            <person name="Markowitz V."/>
            <person name="Hugenholtz P."/>
            <person name="Kyrpides N.C."/>
            <person name="Klenk H.P."/>
            <person name="Mavromatis K."/>
        </authorList>
    </citation>
    <scope>NUCLEOTIDE SEQUENCE [LARGE SCALE GENOMIC DNA]</scope>
    <source>
        <strain evidence="2">ATCC 29530 / DSM 19594 / LMG 11500 / NCIMB 11436 / LSU 4</strain>
    </source>
</reference>
<dbReference type="EMBL" id="CP002859">
    <property type="protein sequence ID" value="AEI49646.1"/>
    <property type="molecule type" value="Genomic_DNA"/>
</dbReference>
<accession>A0A7U4E6I9</accession>
<evidence type="ECO:0000313" key="2">
    <source>
        <dbReference type="Proteomes" id="UP000000493"/>
    </source>
</evidence>
<dbReference type="AlphaFoldDB" id="A0A7U4E6I9"/>
<dbReference type="Proteomes" id="UP000000493">
    <property type="component" value="Chromosome"/>
</dbReference>
<name>A0A7U4E6I9_RUNSL</name>
<dbReference type="RefSeq" id="WP_013928951.1">
    <property type="nucleotide sequence ID" value="NC_015703.1"/>
</dbReference>